<keyword evidence="2" id="KW-0812">Transmembrane</keyword>
<dbReference type="OrthoDB" id="8194427at2759"/>
<keyword evidence="3" id="KW-0732">Signal</keyword>
<dbReference type="InterPro" id="IPR010562">
    <property type="entry name" value="Haemolymph_juvenile_hormone-bd"/>
</dbReference>
<feature type="transmembrane region" description="Helical" evidence="2">
    <location>
        <begin position="618"/>
        <end position="640"/>
    </location>
</feature>
<feature type="compositionally biased region" description="Acidic residues" evidence="1">
    <location>
        <begin position="179"/>
        <end position="191"/>
    </location>
</feature>
<feature type="transmembrane region" description="Helical" evidence="2">
    <location>
        <begin position="548"/>
        <end position="573"/>
    </location>
</feature>
<evidence type="ECO:0000256" key="2">
    <source>
        <dbReference type="SAM" id="Phobius"/>
    </source>
</evidence>
<protein>
    <recommendedName>
        <fullName evidence="6">Transmembrane protein</fullName>
    </recommendedName>
</protein>
<keyword evidence="2" id="KW-1133">Transmembrane helix</keyword>
<dbReference type="Proteomes" id="UP000678499">
    <property type="component" value="Unassembled WGS sequence"/>
</dbReference>
<feature type="region of interest" description="Disordered" evidence="1">
    <location>
        <begin position="158"/>
        <end position="203"/>
    </location>
</feature>
<dbReference type="AlphaFoldDB" id="A0A7R9BCA4"/>
<evidence type="ECO:0000256" key="3">
    <source>
        <dbReference type="SAM" id="SignalP"/>
    </source>
</evidence>
<feature type="region of interest" description="Disordered" evidence="1">
    <location>
        <begin position="747"/>
        <end position="811"/>
    </location>
</feature>
<feature type="compositionally biased region" description="Low complexity" evidence="1">
    <location>
        <begin position="748"/>
        <end position="760"/>
    </location>
</feature>
<evidence type="ECO:0008006" key="6">
    <source>
        <dbReference type="Google" id="ProtNLM"/>
    </source>
</evidence>
<feature type="compositionally biased region" description="Low complexity" evidence="1">
    <location>
        <begin position="798"/>
        <end position="810"/>
    </location>
</feature>
<dbReference type="EMBL" id="OA882071">
    <property type="protein sequence ID" value="CAD7272478.1"/>
    <property type="molecule type" value="Genomic_DNA"/>
</dbReference>
<evidence type="ECO:0000313" key="4">
    <source>
        <dbReference type="EMBL" id="CAD7272478.1"/>
    </source>
</evidence>
<evidence type="ECO:0000313" key="5">
    <source>
        <dbReference type="Proteomes" id="UP000678499"/>
    </source>
</evidence>
<keyword evidence="2" id="KW-0472">Membrane</keyword>
<evidence type="ECO:0000256" key="1">
    <source>
        <dbReference type="SAM" id="MobiDB-lite"/>
    </source>
</evidence>
<feature type="compositionally biased region" description="Basic residues" evidence="1">
    <location>
        <begin position="887"/>
        <end position="897"/>
    </location>
</feature>
<name>A0A7R9BCA4_9CRUS</name>
<sequence>MTKIARFFCILLIFVVVAAGAGINCFELPKWNLDDPARILQTTFGIVARGSEALASVGAAPRFFSQLSSASSSAANVIEHREQLKALANEQVVLHKQGVIKNQHPRLSYDTYIKPTYNGWHISEIHRPGWSLTNIAHESNRKKAEFLLQALHDLSQVTHHHGNNDRGRYPLPSETSSAADDDVSSSEEEDTAGGVSGRQTGMSVYERRLKEAKEAVEDLTEECLRNTDHRTVADCMKHLLVKHRSYFQHGEPSRNISAPLEPVALSRIDFTSDLGFKVSLGNIQVYGVSHGFTDDRLFISLLQYPEPWSMLSYLRYTILLPVVNINGYFSIDGKAVKLIFADEMPAGELGYLGKHSGSFRGAIKFMKASGDGYILSFPDGSAMAANITMSFMYLDWSVSLRSRRNPVLTQKMEAMLNDKFKGRSLLDQMSIPIADSLTSIFSQIFTDAYLASSKTKTTSTAHHQQGRVSVQMDSDPKNNHKRLRNKNKQNLSKYQNISLSGLLDLEAMYEELFEKLNTRSHHHWSWEEFSQQSLPGFKPRSGFEAKKYSWLCGTCGGAIGALGLAYLAVYFSIRNQTSSVQYFETVPTIVPASLLLVTGLLVGCFIRKPNRTDLLTKLAGLSCLTSAVVCVVVTITTTVVHMNRLQTLRECVYTPQARACACFSAIPDPSASGNPSSNSNEPGGKFVFAGTESCDVIHGSLYTCLRVLFGVSVVAIILCIFSCMLTYQLVRLLESATDVMSSPAQESTAGCAAQTTGQAGSSRDHQDGNISSGWRSPQDETSGTEVMTPGSQACTEESSAGPSSMGNSSRSIRHSILSAESIMDPGPRSRRGMVGSASFHMGPGFCHYPVLPTYQAEDTCWGPPPPYPDSSGHSDNGSEASPALGSRARRISGRKLRPTSYPAASAVRGLVYNNLPQAGLVQGKRTRRTVLTGGRPDGRGGRKFYGMDVTPRQNANARHHQNPSSGQPQELFYSSSAVSQERAETQSPALTATDAEVASFFTSSAVIRAQGQFPEPEGMDHQVRVWRSSPGHVGSLPLRMPHRALDKVANQAILSCDNLPLFTGQRSSFSLPARAQIQLRSIHV</sequence>
<feature type="compositionally biased region" description="Polar residues" evidence="1">
    <location>
        <begin position="951"/>
        <end position="988"/>
    </location>
</feature>
<feature type="chain" id="PRO_5036209939" description="Transmembrane protein" evidence="3">
    <location>
        <begin position="21"/>
        <end position="1084"/>
    </location>
</feature>
<feature type="transmembrane region" description="Helical" evidence="2">
    <location>
        <begin position="585"/>
        <end position="606"/>
    </location>
</feature>
<dbReference type="PANTHER" id="PTHR39952">
    <property type="entry name" value="FI02073P"/>
    <property type="match status" value="1"/>
</dbReference>
<gene>
    <name evidence="4" type="ORF">NMOB1V02_LOCUS407</name>
</gene>
<dbReference type="Pfam" id="PF06585">
    <property type="entry name" value="JHBP"/>
    <property type="match status" value="1"/>
</dbReference>
<dbReference type="PANTHER" id="PTHR39952:SF1">
    <property type="match status" value="1"/>
</dbReference>
<keyword evidence="5" id="KW-1185">Reference proteome</keyword>
<feature type="region of interest" description="Disordered" evidence="1">
    <location>
        <begin position="460"/>
        <end position="479"/>
    </location>
</feature>
<accession>A0A7R9BCA4</accession>
<feature type="compositionally biased region" description="Polar residues" evidence="1">
    <location>
        <begin position="768"/>
        <end position="797"/>
    </location>
</feature>
<feature type="region of interest" description="Disordered" evidence="1">
    <location>
        <begin position="924"/>
        <end position="988"/>
    </location>
</feature>
<feature type="signal peptide" evidence="3">
    <location>
        <begin position="1"/>
        <end position="20"/>
    </location>
</feature>
<feature type="region of interest" description="Disordered" evidence="1">
    <location>
        <begin position="861"/>
        <end position="898"/>
    </location>
</feature>
<feature type="transmembrane region" description="Helical" evidence="2">
    <location>
        <begin position="707"/>
        <end position="730"/>
    </location>
</feature>
<dbReference type="EMBL" id="CAJPEX010000034">
    <property type="protein sequence ID" value="CAG0912630.1"/>
    <property type="molecule type" value="Genomic_DNA"/>
</dbReference>
<proteinExistence type="predicted"/>
<feature type="compositionally biased region" description="Polar residues" evidence="1">
    <location>
        <begin position="461"/>
        <end position="472"/>
    </location>
</feature>
<reference evidence="4" key="1">
    <citation type="submission" date="2020-11" db="EMBL/GenBank/DDBJ databases">
        <authorList>
            <person name="Tran Van P."/>
        </authorList>
    </citation>
    <scope>NUCLEOTIDE SEQUENCE</scope>
</reference>
<organism evidence="4">
    <name type="scientific">Notodromas monacha</name>
    <dbReference type="NCBI Taxonomy" id="399045"/>
    <lineage>
        <taxon>Eukaryota</taxon>
        <taxon>Metazoa</taxon>
        <taxon>Ecdysozoa</taxon>
        <taxon>Arthropoda</taxon>
        <taxon>Crustacea</taxon>
        <taxon>Oligostraca</taxon>
        <taxon>Ostracoda</taxon>
        <taxon>Podocopa</taxon>
        <taxon>Podocopida</taxon>
        <taxon>Cypridocopina</taxon>
        <taxon>Cypridoidea</taxon>
        <taxon>Cyprididae</taxon>
        <taxon>Notodromas</taxon>
    </lineage>
</organism>